<protein>
    <submittedName>
        <fullName evidence="1">Caib baif family enzyme</fullName>
    </submittedName>
</protein>
<feature type="non-terminal residue" evidence="1">
    <location>
        <position position="161"/>
    </location>
</feature>
<sequence length="161" mass="17322">MAVNGTITNGQVPSEGEFTILTPNAMLGYGYDSDHFWYGINKYKPAAIIVDSGSTDGGPYKLGMGKMTCGRGSYVRDLEPILTACFHHKIKVLIGSAGGDGSNKHVAEMLDLVTEIAQRKGYAFKVGTIQAGMDREWIKSRISQSRVGPCGPVEPLLPEVV</sequence>
<dbReference type="OrthoDB" id="5863171at2759"/>
<keyword evidence="2" id="KW-1185">Reference proteome</keyword>
<name>A0A8H6MXC7_9PEZI</name>
<accession>A0A8H6MXC7</accession>
<dbReference type="EMBL" id="WIGM01000787">
    <property type="protein sequence ID" value="KAF6812477.1"/>
    <property type="molecule type" value="Genomic_DNA"/>
</dbReference>
<proteinExistence type="predicted"/>
<dbReference type="AlphaFoldDB" id="A0A8H6MXC7"/>
<evidence type="ECO:0000313" key="2">
    <source>
        <dbReference type="Proteomes" id="UP000639643"/>
    </source>
</evidence>
<organism evidence="1 2">
    <name type="scientific">Colletotrichum musicola</name>
    <dbReference type="NCBI Taxonomy" id="2175873"/>
    <lineage>
        <taxon>Eukaryota</taxon>
        <taxon>Fungi</taxon>
        <taxon>Dikarya</taxon>
        <taxon>Ascomycota</taxon>
        <taxon>Pezizomycotina</taxon>
        <taxon>Sordariomycetes</taxon>
        <taxon>Hypocreomycetidae</taxon>
        <taxon>Glomerellales</taxon>
        <taxon>Glomerellaceae</taxon>
        <taxon>Colletotrichum</taxon>
        <taxon>Colletotrichum orchidearum species complex</taxon>
    </lineage>
</organism>
<dbReference type="Proteomes" id="UP000639643">
    <property type="component" value="Unassembled WGS sequence"/>
</dbReference>
<evidence type="ECO:0000313" key="1">
    <source>
        <dbReference type="EMBL" id="KAF6812477.1"/>
    </source>
</evidence>
<gene>
    <name evidence="1" type="ORF">CMUS01_13048</name>
</gene>
<comment type="caution">
    <text evidence="1">The sequence shown here is derived from an EMBL/GenBank/DDBJ whole genome shotgun (WGS) entry which is preliminary data.</text>
</comment>
<reference evidence="1" key="1">
    <citation type="journal article" date="2020" name="Phytopathology">
        <title>Genome Sequence Resources of Colletotrichum truncatum, C. plurivorum, C. musicola, and C. sojae: Four Species Pathogenic to Soybean (Glycine max).</title>
        <authorList>
            <person name="Rogerio F."/>
            <person name="Boufleur T.R."/>
            <person name="Ciampi-Guillardi M."/>
            <person name="Sukno S.A."/>
            <person name="Thon M.R."/>
            <person name="Massola Junior N.S."/>
            <person name="Baroncelli R."/>
        </authorList>
    </citation>
    <scope>NUCLEOTIDE SEQUENCE</scope>
    <source>
        <strain evidence="1">LFN0074</strain>
    </source>
</reference>